<accession>A0A8X7CP73</accession>
<dbReference type="PANTHER" id="PTHR22811">
    <property type="entry name" value="TRANSMEMBRANE EMP24 DOMAIN-CONTAINING PROTEIN"/>
    <property type="match status" value="1"/>
</dbReference>
<dbReference type="GO" id="GO:0016020">
    <property type="term" value="C:membrane"/>
    <property type="evidence" value="ECO:0007669"/>
    <property type="project" value="UniProtKB-SubCell"/>
</dbReference>
<dbReference type="InterPro" id="IPR036598">
    <property type="entry name" value="GOLD_dom_sf"/>
</dbReference>
<keyword evidence="4 9" id="KW-0812">Transmembrane</keyword>
<dbReference type="PROSITE" id="PS50866">
    <property type="entry name" value="GOLD"/>
    <property type="match status" value="1"/>
</dbReference>
<feature type="domain" description="GOLD" evidence="10">
    <location>
        <begin position="1"/>
        <end position="70"/>
    </location>
</feature>
<dbReference type="OrthoDB" id="1929172at2759"/>
<dbReference type="EMBL" id="BMAV01021505">
    <property type="protein sequence ID" value="GFY75603.1"/>
    <property type="molecule type" value="Genomic_DNA"/>
</dbReference>
<keyword evidence="7" id="KW-0472">Membrane</keyword>
<comment type="caution">
    <text evidence="11">The sequence shown here is derived from an EMBL/GenBank/DDBJ whole genome shotgun (WGS) entry which is preliminary data.</text>
</comment>
<comment type="similarity">
    <text evidence="2 9">Belongs to the EMP24/GP25L family.</text>
</comment>
<evidence type="ECO:0000256" key="1">
    <source>
        <dbReference type="ARBA" id="ARBA00004479"/>
    </source>
</evidence>
<dbReference type="Proteomes" id="UP000886998">
    <property type="component" value="Unassembled WGS sequence"/>
</dbReference>
<dbReference type="InterPro" id="IPR015720">
    <property type="entry name" value="Emp24-like"/>
</dbReference>
<evidence type="ECO:0000313" key="12">
    <source>
        <dbReference type="Proteomes" id="UP000886998"/>
    </source>
</evidence>
<evidence type="ECO:0000259" key="10">
    <source>
        <dbReference type="PROSITE" id="PS50866"/>
    </source>
</evidence>
<organism evidence="11 12">
    <name type="scientific">Trichonephila inaurata madagascariensis</name>
    <dbReference type="NCBI Taxonomy" id="2747483"/>
    <lineage>
        <taxon>Eukaryota</taxon>
        <taxon>Metazoa</taxon>
        <taxon>Ecdysozoa</taxon>
        <taxon>Arthropoda</taxon>
        <taxon>Chelicerata</taxon>
        <taxon>Arachnida</taxon>
        <taxon>Araneae</taxon>
        <taxon>Araneomorphae</taxon>
        <taxon>Entelegynae</taxon>
        <taxon>Araneoidea</taxon>
        <taxon>Nephilidae</taxon>
        <taxon>Trichonephila</taxon>
        <taxon>Trichonephila inaurata</taxon>
    </lineage>
</organism>
<dbReference type="InterPro" id="IPR009038">
    <property type="entry name" value="GOLD_dom"/>
</dbReference>
<keyword evidence="3" id="KW-0217">Developmental protein</keyword>
<sequence length="176" mass="19474">MGLTFEVAEGGFLDIDVKITGPDGKIIYQGERESNGKYTFAAHADGVYTYCFSNAMSTMTPKIVMFSMDIGEAPKGHDAEAEVSLALLLIFSLHIIFNFTCDEVLWQTRTEWNEVESDGFFTTGMTTQQIAPWGNWHLERGFKLLRTFGLVRWGLGGSGHVEGTGEKLSFASQAAR</sequence>
<dbReference type="GO" id="GO:0012505">
    <property type="term" value="C:endomembrane system"/>
    <property type="evidence" value="ECO:0007669"/>
    <property type="project" value="UniProtKB-SubCell"/>
</dbReference>
<reference evidence="11" key="1">
    <citation type="submission" date="2020-08" db="EMBL/GenBank/DDBJ databases">
        <title>Multicomponent nature underlies the extraordinary mechanical properties of spider dragline silk.</title>
        <authorList>
            <person name="Kono N."/>
            <person name="Nakamura H."/>
            <person name="Mori M."/>
            <person name="Yoshida Y."/>
            <person name="Ohtoshi R."/>
            <person name="Malay A.D."/>
            <person name="Moran D.A.P."/>
            <person name="Tomita M."/>
            <person name="Numata K."/>
            <person name="Arakawa K."/>
        </authorList>
    </citation>
    <scope>NUCLEOTIDE SEQUENCE</scope>
</reference>
<keyword evidence="6" id="KW-1133">Transmembrane helix</keyword>
<evidence type="ECO:0000256" key="5">
    <source>
        <dbReference type="ARBA" id="ARBA00022729"/>
    </source>
</evidence>
<dbReference type="SMART" id="SM01190">
    <property type="entry name" value="EMP24_GP25L"/>
    <property type="match status" value="1"/>
</dbReference>
<proteinExistence type="inferred from homology"/>
<evidence type="ECO:0000256" key="8">
    <source>
        <dbReference type="ARBA" id="ARBA00037847"/>
    </source>
</evidence>
<evidence type="ECO:0000256" key="4">
    <source>
        <dbReference type="ARBA" id="ARBA00022692"/>
    </source>
</evidence>
<evidence type="ECO:0000256" key="6">
    <source>
        <dbReference type="ARBA" id="ARBA00022989"/>
    </source>
</evidence>
<dbReference type="Pfam" id="PF01105">
    <property type="entry name" value="EMP24_GP25L"/>
    <property type="match status" value="1"/>
</dbReference>
<gene>
    <name evidence="11" type="primary">TMED2</name>
    <name evidence="11" type="ORF">TNIN_374761</name>
</gene>
<name>A0A8X7CP73_9ARAC</name>
<comment type="subcellular location">
    <subcellularLocation>
        <location evidence="8">Endomembrane system</location>
        <topology evidence="8">Single-pass membrane protein</topology>
    </subcellularLocation>
    <subcellularLocation>
        <location evidence="1 9">Membrane</location>
        <topology evidence="1 9">Single-pass type I membrane protein</topology>
    </subcellularLocation>
</comment>
<dbReference type="AlphaFoldDB" id="A0A8X7CP73"/>
<keyword evidence="5" id="KW-0732">Signal</keyword>
<evidence type="ECO:0000313" key="11">
    <source>
        <dbReference type="EMBL" id="GFY75603.1"/>
    </source>
</evidence>
<evidence type="ECO:0000256" key="3">
    <source>
        <dbReference type="ARBA" id="ARBA00022473"/>
    </source>
</evidence>
<keyword evidence="12" id="KW-1185">Reference proteome</keyword>
<evidence type="ECO:0000256" key="2">
    <source>
        <dbReference type="ARBA" id="ARBA00007104"/>
    </source>
</evidence>
<evidence type="ECO:0000256" key="9">
    <source>
        <dbReference type="RuleBase" id="RU003827"/>
    </source>
</evidence>
<protein>
    <submittedName>
        <fullName evidence="11">Transmembrane emp24 domain-containing protein 2</fullName>
    </submittedName>
</protein>
<dbReference type="SUPFAM" id="SSF101576">
    <property type="entry name" value="Supernatant protein factor (SPF), C-terminal domain"/>
    <property type="match status" value="1"/>
</dbReference>
<evidence type="ECO:0000256" key="7">
    <source>
        <dbReference type="ARBA" id="ARBA00023136"/>
    </source>
</evidence>